<evidence type="ECO:0000256" key="2">
    <source>
        <dbReference type="ARBA" id="ARBA00010918"/>
    </source>
</evidence>
<keyword evidence="11" id="KW-0325">Glycoprotein</keyword>
<dbReference type="SUPFAM" id="SSF53187">
    <property type="entry name" value="Zn-dependent exopeptidases"/>
    <property type="match status" value="2"/>
</dbReference>
<evidence type="ECO:0000256" key="12">
    <source>
        <dbReference type="SAM" id="SignalP"/>
    </source>
</evidence>
<evidence type="ECO:0000313" key="14">
    <source>
        <dbReference type="Proteomes" id="UP000234681"/>
    </source>
</evidence>
<keyword evidence="7" id="KW-0378">Hydrolase</keyword>
<keyword evidence="10" id="KW-0865">Zymogen</keyword>
<dbReference type="FunFam" id="3.50.30.30:FF:000009">
    <property type="entry name" value="Carboxypeptidase Q"/>
    <property type="match status" value="1"/>
</dbReference>
<evidence type="ECO:0000256" key="3">
    <source>
        <dbReference type="ARBA" id="ARBA00022525"/>
    </source>
</evidence>
<dbReference type="GO" id="GO:0006508">
    <property type="term" value="P:proteolysis"/>
    <property type="evidence" value="ECO:0007669"/>
    <property type="project" value="UniProtKB-KW"/>
</dbReference>
<dbReference type="AlphaFoldDB" id="A6HQY9"/>
<evidence type="ECO:0000256" key="1">
    <source>
        <dbReference type="ARBA" id="ARBA00004613"/>
    </source>
</evidence>
<comment type="subcellular location">
    <subcellularLocation>
        <location evidence="1">Secreted</location>
    </subcellularLocation>
</comment>
<evidence type="ECO:0000256" key="9">
    <source>
        <dbReference type="ARBA" id="ARBA00023049"/>
    </source>
</evidence>
<evidence type="ECO:0000256" key="4">
    <source>
        <dbReference type="ARBA" id="ARBA00022670"/>
    </source>
</evidence>
<keyword evidence="5" id="KW-0479">Metal-binding</keyword>
<evidence type="ECO:0000256" key="5">
    <source>
        <dbReference type="ARBA" id="ARBA00022723"/>
    </source>
</evidence>
<dbReference type="FunFam" id="3.40.630.10:FF:000112">
    <property type="entry name" value="Carboxypeptidase Q"/>
    <property type="match status" value="1"/>
</dbReference>
<dbReference type="Gene3D" id="3.50.30.30">
    <property type="match status" value="1"/>
</dbReference>
<dbReference type="InterPro" id="IPR039866">
    <property type="entry name" value="CPQ"/>
</dbReference>
<evidence type="ECO:0000256" key="11">
    <source>
        <dbReference type="ARBA" id="ARBA00023180"/>
    </source>
</evidence>
<keyword evidence="3" id="KW-0964">Secreted</keyword>
<dbReference type="GO" id="GO:0070573">
    <property type="term" value="F:metallodipeptidase activity"/>
    <property type="evidence" value="ECO:0007669"/>
    <property type="project" value="InterPro"/>
</dbReference>
<dbReference type="GO" id="GO:0046872">
    <property type="term" value="F:metal ion binding"/>
    <property type="evidence" value="ECO:0007669"/>
    <property type="project" value="UniProtKB-KW"/>
</dbReference>
<accession>A6HQY9</accession>
<keyword evidence="6 12" id="KW-0732">Signal</keyword>
<evidence type="ECO:0000256" key="8">
    <source>
        <dbReference type="ARBA" id="ARBA00022833"/>
    </source>
</evidence>
<reference evidence="13 14" key="1">
    <citation type="submission" date="2005-09" db="EMBL/GenBank/DDBJ databases">
        <authorList>
            <person name="Mural R.J."/>
            <person name="Li P.W."/>
            <person name="Adams M.D."/>
            <person name="Amanatides P.G."/>
            <person name="Baden-Tillson H."/>
            <person name="Barnstead M."/>
            <person name="Chin S.H."/>
            <person name="Dew I."/>
            <person name="Evans C.A."/>
            <person name="Ferriera S."/>
            <person name="Flanigan M."/>
            <person name="Fosler C."/>
            <person name="Glodek A."/>
            <person name="Gu Z."/>
            <person name="Holt R.A."/>
            <person name="Jennings D."/>
            <person name="Kraft C.L."/>
            <person name="Lu F."/>
            <person name="Nguyen T."/>
            <person name="Nusskern D.R."/>
            <person name="Pfannkoch C.M."/>
            <person name="Sitter C."/>
            <person name="Sutton G.G."/>
            <person name="Venter J.C."/>
            <person name="Wang Z."/>
            <person name="Woodage T."/>
            <person name="Zheng X.H."/>
            <person name="Zhong F."/>
        </authorList>
    </citation>
    <scope>NUCLEOTIDE SEQUENCE [LARGE SCALE GENOMIC DNA]</scope>
    <source>
        <strain>BN</strain>
        <strain evidence="14">Sprague-Dawley</strain>
    </source>
</reference>
<dbReference type="Gene3D" id="3.40.630.10">
    <property type="entry name" value="Zn peptidases"/>
    <property type="match status" value="1"/>
</dbReference>
<feature type="signal peptide" evidence="12">
    <location>
        <begin position="1"/>
        <end position="22"/>
    </location>
</feature>
<evidence type="ECO:0000256" key="10">
    <source>
        <dbReference type="ARBA" id="ARBA00023145"/>
    </source>
</evidence>
<dbReference type="PANTHER" id="PTHR12053:SF3">
    <property type="entry name" value="CARBOXYPEPTIDASE Q"/>
    <property type="match status" value="1"/>
</dbReference>
<dbReference type="GO" id="GO:0004180">
    <property type="term" value="F:carboxypeptidase activity"/>
    <property type="evidence" value="ECO:0007669"/>
    <property type="project" value="UniProtKB-KW"/>
</dbReference>
<evidence type="ECO:0000313" key="13">
    <source>
        <dbReference type="EMBL" id="EDM16433.1"/>
    </source>
</evidence>
<sequence>MRFLFFLFVAVVHLFSLGSGKAIYKSGVSQRTFQEIKEEIANYEDVAKAIINLAVYGKYQNRSYERLGLLVDTVGPRLSGSKNLEKAIQIMYQNLQQDGLENVHLEQVRIPHWERGEESAVMVVPRIHKLAILGLGGSIGTPPEGITAEVLVVASFVELQRRASEARGKIVVYNQPYTDYGKTVQYRERGAVEAAKVGAVASLIRSVASFSIYSPHTGHQGYQDGVPKIPTACITIEDAEMMSRMASRGDKIVIHLKMGAKTYPDTDSFNTVAEITGSKYPEELGRRAGCTG</sequence>
<comment type="similarity">
    <text evidence="2">Belongs to the peptidase M28 family.</text>
</comment>
<keyword evidence="4" id="KW-0645">Protease</keyword>
<protein>
    <submittedName>
        <fullName evidence="13">Plasma glutamate carboxypeptidase, isoform CRA_a</fullName>
    </submittedName>
</protein>
<name>A6HQY9_RAT</name>
<evidence type="ECO:0000256" key="6">
    <source>
        <dbReference type="ARBA" id="ARBA00022729"/>
    </source>
</evidence>
<dbReference type="Proteomes" id="UP000234681">
    <property type="component" value="Chromosome 7"/>
</dbReference>
<organism evidence="13 14">
    <name type="scientific">Rattus norvegicus</name>
    <name type="common">Rat</name>
    <dbReference type="NCBI Taxonomy" id="10116"/>
    <lineage>
        <taxon>Eukaryota</taxon>
        <taxon>Metazoa</taxon>
        <taxon>Chordata</taxon>
        <taxon>Craniata</taxon>
        <taxon>Vertebrata</taxon>
        <taxon>Euteleostomi</taxon>
        <taxon>Mammalia</taxon>
        <taxon>Eutheria</taxon>
        <taxon>Euarchontoglires</taxon>
        <taxon>Glires</taxon>
        <taxon>Rodentia</taxon>
        <taxon>Myomorpha</taxon>
        <taxon>Muroidea</taxon>
        <taxon>Muridae</taxon>
        <taxon>Murinae</taxon>
        <taxon>Rattus</taxon>
    </lineage>
</organism>
<dbReference type="PANTHER" id="PTHR12053">
    <property type="entry name" value="PROTEASE FAMILY M28 PLASMA GLUTAMATE CARBOXYPEPTIDASE-RELATED"/>
    <property type="match status" value="1"/>
</dbReference>
<dbReference type="EMBL" id="CH473950">
    <property type="protein sequence ID" value="EDM16433.1"/>
    <property type="molecule type" value="Genomic_DNA"/>
</dbReference>
<keyword evidence="9" id="KW-0482">Metalloprotease</keyword>
<feature type="chain" id="PRO_5039929284" evidence="12">
    <location>
        <begin position="23"/>
        <end position="292"/>
    </location>
</feature>
<keyword evidence="8" id="KW-0862">Zinc</keyword>
<proteinExistence type="inferred from homology"/>
<keyword evidence="13" id="KW-0121">Carboxypeptidase</keyword>
<dbReference type="GO" id="GO:0005576">
    <property type="term" value="C:extracellular region"/>
    <property type="evidence" value="ECO:0007669"/>
    <property type="project" value="UniProtKB-SubCell"/>
</dbReference>
<gene>
    <name evidence="13" type="primary">Pgcp</name>
    <name evidence="13" type="ORF">rCG_60318</name>
</gene>
<evidence type="ECO:0000256" key="7">
    <source>
        <dbReference type="ARBA" id="ARBA00022801"/>
    </source>
</evidence>